<keyword evidence="2" id="KW-1185">Reference proteome</keyword>
<gene>
    <name evidence="1" type="primary">PEX1</name>
    <name evidence="1" type="ORF">GGI18_002955</name>
</gene>
<accession>A0ACC1KE52</accession>
<sequence length="776" mass="79237">MVFRLSWKQPNGGTAYVGWSGGASQSSGYRDGAGALSADVLEIDAVFARQLGLSDGASVGVEYVADVATCTAAEVEPAAADDWEILSLNAGAVEERLLQQARVVAVGQPIVFWLSASAVVRLNTVSVTPSTHACCLLANDSEVVVAPRARRRPANQRPDQAAASPRSVVCLRVAADAAAADGVAYVSRSSPAAGLGRVRIGRAAPREDASERTFAVARIEGADGVQPGVLLAAPAVLAAAGAAVGELVRVQAASAAAGDAAAPTAEPRASEENLVAGVGGFVDAAWLSIDAALAAGGAGGGLLVCGRRGAGKSSVARALAARAAAAQGTRLVFARHVDCAALALEPAGRAVAALRAAVREARASAPALLVLDDVDALAGAGGERGDERRQRRVAEALVDALAGAAGVAVLATAAARAAIHARVLGAGVFAAVREIPAPRAAERELMLAAVARASAAPPAPGTSFAAAAYATEGCAPADLRALYARAAHEAAARAVAQGAEAVHVTAADLARALAGFQPLALRGVAVQASTTRWSDIGGLADTRRQLRETLELPARYAAVFASSPLRLRSGVLLYGFPGCGKTLLASAVARECGLSFVATKGPELLSKYIGSSEQAVRDLFRRAAAAAPCVLFFDEFDAIAPRRGHDNTGVTDRVVNQFLTEMDGAEGLAGVYVLAATSRPDLIDPALLRPGRLDKAFLCPLPDCDDRADIIKRHAARLRTDEHIDWPALAARAEHFSGADLQALVYNAFLAAVHEMNDSRAASSSQALDSSAAFAP</sequence>
<evidence type="ECO:0000313" key="1">
    <source>
        <dbReference type="EMBL" id="KAJ2788433.1"/>
    </source>
</evidence>
<dbReference type="Proteomes" id="UP001140066">
    <property type="component" value="Unassembled WGS sequence"/>
</dbReference>
<reference evidence="1" key="1">
    <citation type="submission" date="2022-07" db="EMBL/GenBank/DDBJ databases">
        <title>Phylogenomic reconstructions and comparative analyses of Kickxellomycotina fungi.</title>
        <authorList>
            <person name="Reynolds N.K."/>
            <person name="Stajich J.E."/>
            <person name="Barry K."/>
            <person name="Grigoriev I.V."/>
            <person name="Crous P."/>
            <person name="Smith M.E."/>
        </authorList>
    </citation>
    <scope>NUCLEOTIDE SEQUENCE</scope>
    <source>
        <strain evidence="1">BCRC 34191</strain>
    </source>
</reference>
<protein>
    <submittedName>
        <fullName evidence="1">Peroxisome biosynthesis protein pex1</fullName>
    </submittedName>
</protein>
<organism evidence="1 2">
    <name type="scientific">Coemansia linderi</name>
    <dbReference type="NCBI Taxonomy" id="2663919"/>
    <lineage>
        <taxon>Eukaryota</taxon>
        <taxon>Fungi</taxon>
        <taxon>Fungi incertae sedis</taxon>
        <taxon>Zoopagomycota</taxon>
        <taxon>Kickxellomycotina</taxon>
        <taxon>Kickxellomycetes</taxon>
        <taxon>Kickxellales</taxon>
        <taxon>Kickxellaceae</taxon>
        <taxon>Coemansia</taxon>
    </lineage>
</organism>
<proteinExistence type="predicted"/>
<evidence type="ECO:0000313" key="2">
    <source>
        <dbReference type="Proteomes" id="UP001140066"/>
    </source>
</evidence>
<dbReference type="EMBL" id="JANBUK010000859">
    <property type="protein sequence ID" value="KAJ2788433.1"/>
    <property type="molecule type" value="Genomic_DNA"/>
</dbReference>
<feature type="non-terminal residue" evidence="1">
    <location>
        <position position="776"/>
    </location>
</feature>
<name>A0ACC1KE52_9FUNG</name>
<comment type="caution">
    <text evidence="1">The sequence shown here is derived from an EMBL/GenBank/DDBJ whole genome shotgun (WGS) entry which is preliminary data.</text>
</comment>